<name>A0A3B0XIM3_9ZZZZ</name>
<dbReference type="EMBL" id="UOFI01000116">
    <property type="protein sequence ID" value="VAW68188.1"/>
    <property type="molecule type" value="Genomic_DNA"/>
</dbReference>
<dbReference type="InterPro" id="IPR022789">
    <property type="entry name" value="ParD"/>
</dbReference>
<protein>
    <recommendedName>
        <fullName evidence="4">ParD protein (Antitoxin to ParE)</fullName>
    </recommendedName>
</protein>
<dbReference type="SUPFAM" id="SSF47598">
    <property type="entry name" value="Ribbon-helix-helix"/>
    <property type="match status" value="1"/>
</dbReference>
<dbReference type="GO" id="GO:0006355">
    <property type="term" value="P:regulation of DNA-templated transcription"/>
    <property type="evidence" value="ECO:0007669"/>
    <property type="project" value="InterPro"/>
</dbReference>
<evidence type="ECO:0000256" key="2">
    <source>
        <dbReference type="ARBA" id="ARBA00022649"/>
    </source>
</evidence>
<dbReference type="PANTHER" id="PTHR36582">
    <property type="entry name" value="ANTITOXIN PARD"/>
    <property type="match status" value="1"/>
</dbReference>
<evidence type="ECO:0000256" key="1">
    <source>
        <dbReference type="ARBA" id="ARBA00008580"/>
    </source>
</evidence>
<dbReference type="InterPro" id="IPR038296">
    <property type="entry name" value="ParD_sf"/>
</dbReference>
<comment type="similarity">
    <text evidence="1">Belongs to the ParD antitoxin family.</text>
</comment>
<keyword evidence="2" id="KW-1277">Toxin-antitoxin system</keyword>
<reference evidence="3" key="1">
    <citation type="submission" date="2018-06" db="EMBL/GenBank/DDBJ databases">
        <authorList>
            <person name="Zhirakovskaya E."/>
        </authorList>
    </citation>
    <scope>NUCLEOTIDE SEQUENCE</scope>
</reference>
<accession>A0A3B0XIM3</accession>
<gene>
    <name evidence="3" type="ORF">MNBD_GAMMA09-1781</name>
</gene>
<dbReference type="InterPro" id="IPR010985">
    <property type="entry name" value="Ribbon_hlx_hlx"/>
</dbReference>
<dbReference type="PANTHER" id="PTHR36582:SF2">
    <property type="entry name" value="ANTITOXIN PARD"/>
    <property type="match status" value="1"/>
</dbReference>
<dbReference type="Gene3D" id="6.10.10.120">
    <property type="entry name" value="Antitoxin ParD1-like"/>
    <property type="match status" value="1"/>
</dbReference>
<dbReference type="NCBIfam" id="TIGR02606">
    <property type="entry name" value="antidote_CC2985"/>
    <property type="match status" value="1"/>
</dbReference>
<sequence>MNFSLTPQLELFVRERADSGDYNNASEVVREAIRLFKRIEEEHAFKLEQLRVAIAEGDKAIELNQSHAFNSEEDLDQFFAKL</sequence>
<organism evidence="3">
    <name type="scientific">hydrothermal vent metagenome</name>
    <dbReference type="NCBI Taxonomy" id="652676"/>
    <lineage>
        <taxon>unclassified sequences</taxon>
        <taxon>metagenomes</taxon>
        <taxon>ecological metagenomes</taxon>
    </lineage>
</organism>
<dbReference type="AlphaFoldDB" id="A0A3B0XIM3"/>
<proteinExistence type="inferred from homology"/>
<evidence type="ECO:0000313" key="3">
    <source>
        <dbReference type="EMBL" id="VAW68188.1"/>
    </source>
</evidence>
<dbReference type="Pfam" id="PF03693">
    <property type="entry name" value="ParD_antitoxin"/>
    <property type="match status" value="1"/>
</dbReference>
<evidence type="ECO:0008006" key="4">
    <source>
        <dbReference type="Google" id="ProtNLM"/>
    </source>
</evidence>